<organism evidence="4 5">
    <name type="scientific">Perkinsus olseni</name>
    <name type="common">Perkinsus atlanticus</name>
    <dbReference type="NCBI Taxonomy" id="32597"/>
    <lineage>
        <taxon>Eukaryota</taxon>
        <taxon>Sar</taxon>
        <taxon>Alveolata</taxon>
        <taxon>Perkinsozoa</taxon>
        <taxon>Perkinsea</taxon>
        <taxon>Perkinsida</taxon>
        <taxon>Perkinsidae</taxon>
        <taxon>Perkinsus</taxon>
    </lineage>
</organism>
<evidence type="ECO:0000259" key="3">
    <source>
        <dbReference type="PROSITE" id="PS50158"/>
    </source>
</evidence>
<gene>
    <name evidence="4" type="ORF">FOZ62_011232</name>
</gene>
<dbReference type="AlphaFoldDB" id="A0A7J6U5A3"/>
<evidence type="ECO:0000313" key="4">
    <source>
        <dbReference type="EMBL" id="KAF4752894.1"/>
    </source>
</evidence>
<feature type="non-terminal residue" evidence="4">
    <location>
        <position position="1"/>
    </location>
</feature>
<proteinExistence type="predicted"/>
<dbReference type="SUPFAM" id="SSF57756">
    <property type="entry name" value="Retrovirus zinc finger-like domains"/>
    <property type="match status" value="1"/>
</dbReference>
<dbReference type="Gene3D" id="4.10.60.10">
    <property type="entry name" value="Zinc finger, CCHC-type"/>
    <property type="match status" value="1"/>
</dbReference>
<dbReference type="Proteomes" id="UP000574390">
    <property type="component" value="Unassembled WGS sequence"/>
</dbReference>
<comment type="caution">
    <text evidence="4">The sequence shown here is derived from an EMBL/GenBank/DDBJ whole genome shotgun (WGS) entry which is preliminary data.</text>
</comment>
<dbReference type="GO" id="GO:0008270">
    <property type="term" value="F:zinc ion binding"/>
    <property type="evidence" value="ECO:0007669"/>
    <property type="project" value="UniProtKB-KW"/>
</dbReference>
<reference evidence="4 5" key="1">
    <citation type="submission" date="2020-04" db="EMBL/GenBank/DDBJ databases">
        <title>Perkinsus olseni comparative genomics.</title>
        <authorList>
            <person name="Bogema D.R."/>
        </authorList>
    </citation>
    <scope>NUCLEOTIDE SEQUENCE [LARGE SCALE GENOMIC DNA]</scope>
    <source>
        <strain evidence="4">ATCC PRA-205</strain>
    </source>
</reference>
<dbReference type="GO" id="GO:0003676">
    <property type="term" value="F:nucleic acid binding"/>
    <property type="evidence" value="ECO:0007669"/>
    <property type="project" value="InterPro"/>
</dbReference>
<protein>
    <recommendedName>
        <fullName evidence="3">CCHC-type domain-containing protein</fullName>
    </recommendedName>
</protein>
<dbReference type="CDD" id="cd00303">
    <property type="entry name" value="retropepsin_like"/>
    <property type="match status" value="1"/>
</dbReference>
<keyword evidence="1" id="KW-0863">Zinc-finger</keyword>
<sequence>SFKQESSETMSSFLAKFDSERSLYEGVTGRRLEDVDLIARLLSAVKPRLALKLQESHGSKVRSLSLDELKSDLIFFERLLKKSDAAATGSKPQGSKSNGKHPHGGESGSSKPNDQGKNDDKKNLPKGRCYRCFESGHNANSCPADSVADVAERCGKCGNYHPSSICSVNIDDLLCGYCHNRGHRASVCTAPRKSQPQAALQYVTTSAPLSTSVSFPAHSIDLFLSGKRFSCLVDTGADVGLLDSALALELSDTVRLPAGSISLTGVASSGIEASEELLVPVSNGLGQCVILPFLLVGNARPPILRGRNCLAMLQTAGLLVASNLMMFDGEKARSLLDRCAERYQEPECFPITKDIDGGQPVYTHLVQLDAQ</sequence>
<feature type="non-terminal residue" evidence="4">
    <location>
        <position position="371"/>
    </location>
</feature>
<evidence type="ECO:0000256" key="2">
    <source>
        <dbReference type="SAM" id="MobiDB-lite"/>
    </source>
</evidence>
<dbReference type="PROSITE" id="PS50158">
    <property type="entry name" value="ZF_CCHC"/>
    <property type="match status" value="1"/>
</dbReference>
<feature type="region of interest" description="Disordered" evidence="2">
    <location>
        <begin position="86"/>
        <end position="122"/>
    </location>
</feature>
<dbReference type="InterPro" id="IPR001878">
    <property type="entry name" value="Znf_CCHC"/>
</dbReference>
<evidence type="ECO:0000313" key="5">
    <source>
        <dbReference type="Proteomes" id="UP000574390"/>
    </source>
</evidence>
<evidence type="ECO:0000256" key="1">
    <source>
        <dbReference type="PROSITE-ProRule" id="PRU00047"/>
    </source>
</evidence>
<accession>A0A7J6U5A3</accession>
<dbReference type="InterPro" id="IPR021109">
    <property type="entry name" value="Peptidase_aspartic_dom_sf"/>
</dbReference>
<feature type="domain" description="CCHC-type" evidence="3">
    <location>
        <begin position="128"/>
        <end position="143"/>
    </location>
</feature>
<dbReference type="InterPro" id="IPR036875">
    <property type="entry name" value="Znf_CCHC_sf"/>
</dbReference>
<keyword evidence="1" id="KW-0862">Zinc</keyword>
<keyword evidence="1" id="KW-0479">Metal-binding</keyword>
<dbReference type="SMART" id="SM00343">
    <property type="entry name" value="ZnF_C2HC"/>
    <property type="match status" value="2"/>
</dbReference>
<dbReference type="SUPFAM" id="SSF50630">
    <property type="entry name" value="Acid proteases"/>
    <property type="match status" value="1"/>
</dbReference>
<name>A0A7J6U5A3_PEROL</name>
<dbReference type="EMBL" id="JABANM010002241">
    <property type="protein sequence ID" value="KAF4752894.1"/>
    <property type="molecule type" value="Genomic_DNA"/>
</dbReference>